<feature type="compositionally biased region" description="Low complexity" evidence="1">
    <location>
        <begin position="274"/>
        <end position="284"/>
    </location>
</feature>
<protein>
    <submittedName>
        <fullName evidence="2">Uncharacterized protein</fullName>
    </submittedName>
</protein>
<feature type="compositionally biased region" description="Basic and acidic residues" evidence="1">
    <location>
        <begin position="178"/>
        <end position="199"/>
    </location>
</feature>
<feature type="region of interest" description="Disordered" evidence="1">
    <location>
        <begin position="255"/>
        <end position="292"/>
    </location>
</feature>
<name>A0A8H8DF91_9FUNG</name>
<evidence type="ECO:0000313" key="3">
    <source>
        <dbReference type="Proteomes" id="UP000673691"/>
    </source>
</evidence>
<feature type="region of interest" description="Disordered" evidence="1">
    <location>
        <begin position="175"/>
        <end position="199"/>
    </location>
</feature>
<keyword evidence="3" id="KW-1185">Reference proteome</keyword>
<evidence type="ECO:0000256" key="1">
    <source>
        <dbReference type="SAM" id="MobiDB-lite"/>
    </source>
</evidence>
<gene>
    <name evidence="2" type="ORF">BJ554DRAFT_4784</name>
</gene>
<dbReference type="Proteomes" id="UP000673691">
    <property type="component" value="Unassembled WGS sequence"/>
</dbReference>
<comment type="caution">
    <text evidence="2">The sequence shown here is derived from an EMBL/GenBank/DDBJ whole genome shotgun (WGS) entry which is preliminary data.</text>
</comment>
<feature type="region of interest" description="Disordered" evidence="1">
    <location>
        <begin position="1"/>
        <end position="143"/>
    </location>
</feature>
<feature type="non-terminal residue" evidence="2">
    <location>
        <position position="1"/>
    </location>
</feature>
<feature type="compositionally biased region" description="Basic residues" evidence="1">
    <location>
        <begin position="109"/>
        <end position="121"/>
    </location>
</feature>
<proteinExistence type="predicted"/>
<dbReference type="EMBL" id="JAEFCI010012919">
    <property type="protein sequence ID" value="KAG5455707.1"/>
    <property type="molecule type" value="Genomic_DNA"/>
</dbReference>
<reference evidence="2 3" key="1">
    <citation type="journal article" name="Sci. Rep.">
        <title>Genome-scale phylogenetic analyses confirm Olpidium as the closest living zoosporic fungus to the non-flagellated, terrestrial fungi.</title>
        <authorList>
            <person name="Chang Y."/>
            <person name="Rochon D."/>
            <person name="Sekimoto S."/>
            <person name="Wang Y."/>
            <person name="Chovatia M."/>
            <person name="Sandor L."/>
            <person name="Salamov A."/>
            <person name="Grigoriev I.V."/>
            <person name="Stajich J.E."/>
            <person name="Spatafora J.W."/>
        </authorList>
    </citation>
    <scope>NUCLEOTIDE SEQUENCE [LARGE SCALE GENOMIC DNA]</scope>
    <source>
        <strain evidence="2">S191</strain>
    </source>
</reference>
<evidence type="ECO:0000313" key="2">
    <source>
        <dbReference type="EMBL" id="KAG5455707.1"/>
    </source>
</evidence>
<dbReference type="AlphaFoldDB" id="A0A8H8DF91"/>
<sequence length="340" mass="35762">PGAALAGSRERCSRSARGWCPAGAGAAPVPPAPLSRTPGATLAGPRERCSRSARGWCPAGAGTAPPPPAPLSRTPGAGRGTSSQLPRRSSPAAAIPGRGYARAGPCSRSPRRPACGRRPPKRFSAAERAPPPRSRGAAPGPDDLLYRFSAARSFDLRAPTESAAPASWTLKRRRWRTRQPEREKHFRVPREAHRTDPARQRANALTIAAAVKAYIATRTRTAATGASNDTHRILKSNWKGNYFGEQCGMISDAKQEDGREGSVLRGNAGKRGRSAAAAGPATSPRQRRDGVGTAISQLRRRRVLAASSVSAATTPITLTAPATYALSKAVVKSTAPTVRT</sequence>
<organism evidence="2 3">
    <name type="scientific">Olpidium bornovanus</name>
    <dbReference type="NCBI Taxonomy" id="278681"/>
    <lineage>
        <taxon>Eukaryota</taxon>
        <taxon>Fungi</taxon>
        <taxon>Fungi incertae sedis</taxon>
        <taxon>Olpidiomycota</taxon>
        <taxon>Olpidiomycotina</taxon>
        <taxon>Olpidiomycetes</taxon>
        <taxon>Olpidiales</taxon>
        <taxon>Olpidiaceae</taxon>
        <taxon>Olpidium</taxon>
    </lineage>
</organism>
<accession>A0A8H8DF91</accession>